<dbReference type="STRING" id="1858805.M5FTV5"/>
<dbReference type="HOGENOM" id="CLU_000288_7_18_1"/>
<dbReference type="PROSITE" id="PS50011">
    <property type="entry name" value="PROTEIN_KINASE_DOM"/>
    <property type="match status" value="1"/>
</dbReference>
<organism evidence="2 3">
    <name type="scientific">Dacryopinax primogenitus (strain DJM 731)</name>
    <name type="common">Brown rot fungus</name>
    <dbReference type="NCBI Taxonomy" id="1858805"/>
    <lineage>
        <taxon>Eukaryota</taxon>
        <taxon>Fungi</taxon>
        <taxon>Dikarya</taxon>
        <taxon>Basidiomycota</taxon>
        <taxon>Agaricomycotina</taxon>
        <taxon>Dacrymycetes</taxon>
        <taxon>Dacrymycetales</taxon>
        <taxon>Dacrymycetaceae</taxon>
        <taxon>Dacryopinax</taxon>
    </lineage>
</organism>
<dbReference type="GO" id="GO:0004674">
    <property type="term" value="F:protein serine/threonine kinase activity"/>
    <property type="evidence" value="ECO:0007669"/>
    <property type="project" value="TreeGrafter"/>
</dbReference>
<dbReference type="RefSeq" id="XP_040627993.1">
    <property type="nucleotide sequence ID" value="XM_040776453.1"/>
</dbReference>
<dbReference type="OrthoDB" id="346907at2759"/>
<dbReference type="InterPro" id="IPR000719">
    <property type="entry name" value="Prot_kinase_dom"/>
</dbReference>
<dbReference type="PIRSF" id="PIRSF000654">
    <property type="entry name" value="Integrin-linked_kinase"/>
    <property type="match status" value="1"/>
</dbReference>
<keyword evidence="2" id="KW-0808">Transferase</keyword>
<dbReference type="Pfam" id="PF00069">
    <property type="entry name" value="Pkinase"/>
    <property type="match status" value="1"/>
</dbReference>
<keyword evidence="2" id="KW-0418">Kinase</keyword>
<dbReference type="PROSITE" id="PS00108">
    <property type="entry name" value="PROTEIN_KINASE_ST"/>
    <property type="match status" value="1"/>
</dbReference>
<name>M5FTV5_DACPD</name>
<dbReference type="Proteomes" id="UP000030653">
    <property type="component" value="Unassembled WGS sequence"/>
</dbReference>
<accession>M5FTV5</accession>
<dbReference type="PANTHER" id="PTHR44329:SF214">
    <property type="entry name" value="PROTEIN KINASE DOMAIN-CONTAINING PROTEIN"/>
    <property type="match status" value="1"/>
</dbReference>
<reference evidence="2 3" key="1">
    <citation type="journal article" date="2012" name="Science">
        <title>The Paleozoic origin of enzymatic lignin decomposition reconstructed from 31 fungal genomes.</title>
        <authorList>
            <person name="Floudas D."/>
            <person name="Binder M."/>
            <person name="Riley R."/>
            <person name="Barry K."/>
            <person name="Blanchette R.A."/>
            <person name="Henrissat B."/>
            <person name="Martinez A.T."/>
            <person name="Otillar R."/>
            <person name="Spatafora J.W."/>
            <person name="Yadav J.S."/>
            <person name="Aerts A."/>
            <person name="Benoit I."/>
            <person name="Boyd A."/>
            <person name="Carlson A."/>
            <person name="Copeland A."/>
            <person name="Coutinho P.M."/>
            <person name="de Vries R.P."/>
            <person name="Ferreira P."/>
            <person name="Findley K."/>
            <person name="Foster B."/>
            <person name="Gaskell J."/>
            <person name="Glotzer D."/>
            <person name="Gorecki P."/>
            <person name="Heitman J."/>
            <person name="Hesse C."/>
            <person name="Hori C."/>
            <person name="Igarashi K."/>
            <person name="Jurgens J.A."/>
            <person name="Kallen N."/>
            <person name="Kersten P."/>
            <person name="Kohler A."/>
            <person name="Kuees U."/>
            <person name="Kumar T.K.A."/>
            <person name="Kuo A."/>
            <person name="LaButti K."/>
            <person name="Larrondo L.F."/>
            <person name="Lindquist E."/>
            <person name="Ling A."/>
            <person name="Lombard V."/>
            <person name="Lucas S."/>
            <person name="Lundell T."/>
            <person name="Martin R."/>
            <person name="McLaughlin D.J."/>
            <person name="Morgenstern I."/>
            <person name="Morin E."/>
            <person name="Murat C."/>
            <person name="Nagy L.G."/>
            <person name="Nolan M."/>
            <person name="Ohm R.A."/>
            <person name="Patyshakuliyeva A."/>
            <person name="Rokas A."/>
            <person name="Ruiz-Duenas F.J."/>
            <person name="Sabat G."/>
            <person name="Salamov A."/>
            <person name="Samejima M."/>
            <person name="Schmutz J."/>
            <person name="Slot J.C."/>
            <person name="St John F."/>
            <person name="Stenlid J."/>
            <person name="Sun H."/>
            <person name="Sun S."/>
            <person name="Syed K."/>
            <person name="Tsang A."/>
            <person name="Wiebenga A."/>
            <person name="Young D."/>
            <person name="Pisabarro A."/>
            <person name="Eastwood D.C."/>
            <person name="Martin F."/>
            <person name="Cullen D."/>
            <person name="Grigoriev I.V."/>
            <person name="Hibbett D.S."/>
        </authorList>
    </citation>
    <scope>NUCLEOTIDE SEQUENCE [LARGE SCALE GENOMIC DNA]</scope>
    <source>
        <strain evidence="2 3">DJM-731 SS1</strain>
    </source>
</reference>
<evidence type="ECO:0000313" key="2">
    <source>
        <dbReference type="EMBL" id="EJU01096.1"/>
    </source>
</evidence>
<protein>
    <submittedName>
        <fullName evidence="2">Kinase-like protein</fullName>
    </submittedName>
</protein>
<evidence type="ECO:0000313" key="3">
    <source>
        <dbReference type="Proteomes" id="UP000030653"/>
    </source>
</evidence>
<dbReference type="AlphaFoldDB" id="M5FTV5"/>
<dbReference type="InterPro" id="IPR011009">
    <property type="entry name" value="Kinase-like_dom_sf"/>
</dbReference>
<feature type="domain" description="Protein kinase" evidence="1">
    <location>
        <begin position="1"/>
        <end position="220"/>
    </location>
</feature>
<dbReference type="GO" id="GO:0005524">
    <property type="term" value="F:ATP binding"/>
    <property type="evidence" value="ECO:0007669"/>
    <property type="project" value="InterPro"/>
</dbReference>
<dbReference type="Gene3D" id="1.10.510.10">
    <property type="entry name" value="Transferase(Phosphotransferase) domain 1"/>
    <property type="match status" value="1"/>
</dbReference>
<sequence length="220" mass="24816">MSIWSELRHPNILPFLGLARLDELGPCFVSPWMMHGDVLSYLKEYPTMDRVRIIRGVIQGITYLHTQKRPVIHGDIKGLNILISSEGFPVLCDFGLSILLDPDVDRATTTTAALGSQRYMAPERLLPRRYNLSMHQSRTPAADMFSFAITAFEILTSIIPFVGISGFNAGMEIVNGRRPDIPEVYYNNPAHKNLIESITGCWCERREERLTAVQVLELLG</sequence>
<dbReference type="InterPro" id="IPR051681">
    <property type="entry name" value="Ser/Thr_Kinases-Pseudokinases"/>
</dbReference>
<dbReference type="EMBL" id="JH795865">
    <property type="protein sequence ID" value="EJU01096.1"/>
    <property type="molecule type" value="Genomic_DNA"/>
</dbReference>
<dbReference type="InterPro" id="IPR008271">
    <property type="entry name" value="Ser/Thr_kinase_AS"/>
</dbReference>
<dbReference type="PANTHER" id="PTHR44329">
    <property type="entry name" value="SERINE/THREONINE-PROTEIN KINASE TNNI3K-RELATED"/>
    <property type="match status" value="1"/>
</dbReference>
<proteinExistence type="predicted"/>
<keyword evidence="3" id="KW-1185">Reference proteome</keyword>
<dbReference type="SMART" id="SM00220">
    <property type="entry name" value="S_TKc"/>
    <property type="match status" value="1"/>
</dbReference>
<dbReference type="SUPFAM" id="SSF56112">
    <property type="entry name" value="Protein kinase-like (PK-like)"/>
    <property type="match status" value="1"/>
</dbReference>
<dbReference type="GeneID" id="63691515"/>
<gene>
    <name evidence="2" type="ORF">DACRYDRAFT_80567</name>
</gene>
<dbReference type="OMA" id="LMVDRYF"/>
<evidence type="ECO:0000259" key="1">
    <source>
        <dbReference type="PROSITE" id="PS50011"/>
    </source>
</evidence>